<dbReference type="CDD" id="cd01949">
    <property type="entry name" value="GGDEF"/>
    <property type="match status" value="1"/>
</dbReference>
<evidence type="ECO:0000259" key="6">
    <source>
        <dbReference type="PROSITE" id="PS50887"/>
    </source>
</evidence>
<dbReference type="PANTHER" id="PTHR44591">
    <property type="entry name" value="STRESS RESPONSE REGULATOR PROTEIN 1"/>
    <property type="match status" value="1"/>
</dbReference>
<evidence type="ECO:0000313" key="9">
    <source>
        <dbReference type="Proteomes" id="UP000663929"/>
    </source>
</evidence>
<evidence type="ECO:0000256" key="1">
    <source>
        <dbReference type="ARBA" id="ARBA00022553"/>
    </source>
</evidence>
<name>A0A8A4TD17_SULCO</name>
<dbReference type="GO" id="GO:0004672">
    <property type="term" value="F:protein kinase activity"/>
    <property type="evidence" value="ECO:0007669"/>
    <property type="project" value="UniProtKB-ARBA"/>
</dbReference>
<dbReference type="Pfam" id="PF00990">
    <property type="entry name" value="GGDEF"/>
    <property type="match status" value="1"/>
</dbReference>
<dbReference type="Pfam" id="PF01627">
    <property type="entry name" value="Hpt"/>
    <property type="match status" value="1"/>
</dbReference>
<evidence type="ECO:0000256" key="4">
    <source>
        <dbReference type="SAM" id="MobiDB-lite"/>
    </source>
</evidence>
<dbReference type="Proteomes" id="UP000663929">
    <property type="component" value="Chromosome"/>
</dbReference>
<dbReference type="InterPro" id="IPR036641">
    <property type="entry name" value="HPT_dom_sf"/>
</dbReference>
<dbReference type="InterPro" id="IPR029787">
    <property type="entry name" value="Nucleotide_cyclase"/>
</dbReference>
<feature type="domain" description="Response regulatory" evidence="5">
    <location>
        <begin position="261"/>
        <end position="377"/>
    </location>
</feature>
<dbReference type="AlphaFoldDB" id="A0A8A4TD17"/>
<organism evidence="8 9">
    <name type="scientific">Sulfidibacter corallicola</name>
    <dbReference type="NCBI Taxonomy" id="2818388"/>
    <lineage>
        <taxon>Bacteria</taxon>
        <taxon>Pseudomonadati</taxon>
        <taxon>Acidobacteriota</taxon>
        <taxon>Holophagae</taxon>
        <taxon>Acanthopleuribacterales</taxon>
        <taxon>Acanthopleuribacteraceae</taxon>
        <taxon>Sulfidibacter</taxon>
    </lineage>
</organism>
<evidence type="ECO:0000313" key="8">
    <source>
        <dbReference type="EMBL" id="QTD47563.1"/>
    </source>
</evidence>
<feature type="modified residue" description="4-aspartylphosphate" evidence="3">
    <location>
        <position position="310"/>
    </location>
</feature>
<gene>
    <name evidence="8" type="ORF">J3U87_18380</name>
</gene>
<feature type="modified residue" description="Phosphohistidine" evidence="2">
    <location>
        <position position="53"/>
    </location>
</feature>
<dbReference type="InterPro" id="IPR001789">
    <property type="entry name" value="Sig_transdc_resp-reg_receiver"/>
</dbReference>
<dbReference type="SUPFAM" id="SSF55073">
    <property type="entry name" value="Nucleotide cyclase"/>
    <property type="match status" value="1"/>
</dbReference>
<dbReference type="RefSeq" id="WP_237377232.1">
    <property type="nucleotide sequence ID" value="NZ_CP071793.1"/>
</dbReference>
<dbReference type="InterPro" id="IPR050595">
    <property type="entry name" value="Bact_response_regulator"/>
</dbReference>
<dbReference type="NCBIfam" id="TIGR00254">
    <property type="entry name" value="GGDEF"/>
    <property type="match status" value="1"/>
</dbReference>
<sequence>MVAQKILEEKLDSLRREYERLLPRKVKQIGETWDLLRESGDPGTLSLLYRLVHSLAGSGATFGFTRLSQCAKEVEASLLALEEKGEPLGEEDLSALGELFDTMREAAFQKDASVEQVTLTSIQPQSQKVETQARLFLYSLDPIFSQQLRVQLSFYDFQVSLFADLGNLLREANRQKPPSVLIFDLAQEGFGVAHLEPIYNLSKELNTKIPMVFLLPRGDDATFWLRAVQIGARACFSKPLGIGFLEKIHEIVSPNEEPPYRLMIVDDDKVLSNHIGAIMEKAGMDVLVINEPTRVLQPMFRFKPDLILMDLHMPECSGLDLARVVRQYEDFVSTPIVYLSSETQVNKRLEALDLGADDFLIKPIQYRYLYFSLSSRIKRARQLRTHILADGLTGQQNHTTLWRRLGEELVKASQSRIPLTFALVDIDNFHEINEEYGHPAGDRVLRGLAMLLRRRIRQKGIIGRYGGEEFGVVLVGFEEAEALDLMDQIREDFSEIVHDLDRKGFHATISVGLAGSPAFETARLLSKAAECAVNMAKERGRNQVLIYPKDRALTFHQSPPASDDESVRFKVRDESEEPEIRPDSSIDFLVFNTDSFNVHAADAQVDFSVDGYAEGEQPIELTDEENTISFEDLSEEAPEEAAVVDDSLADLDPEELAEALDLEDDQAPDDVVEGSDGDENDDDFDEFSDAPLVVVVDDEREMRELVKNTLKNNGFRVLVAADGDQGFELALQHEPVLLITDLLLFPGIHGFELCRRVRAHPKLKDLRIMVMTGVYKSYRYRMEARDAGVDEFMEKPLDLEKLVQNACRLTLA</sequence>
<dbReference type="InterPro" id="IPR000160">
    <property type="entry name" value="GGDEF_dom"/>
</dbReference>
<feature type="domain" description="GGDEF" evidence="6">
    <location>
        <begin position="417"/>
        <end position="549"/>
    </location>
</feature>
<dbReference type="SMART" id="SM00448">
    <property type="entry name" value="REC"/>
    <property type="match status" value="2"/>
</dbReference>
<accession>A0A8A4TD17</accession>
<evidence type="ECO:0000256" key="2">
    <source>
        <dbReference type="PROSITE-ProRule" id="PRU00110"/>
    </source>
</evidence>
<dbReference type="InterPro" id="IPR043128">
    <property type="entry name" value="Rev_trsase/Diguanyl_cyclase"/>
</dbReference>
<feature type="modified residue" description="4-aspartylphosphate" evidence="3">
    <location>
        <position position="741"/>
    </location>
</feature>
<dbReference type="EMBL" id="CP071793">
    <property type="protein sequence ID" value="QTD47563.1"/>
    <property type="molecule type" value="Genomic_DNA"/>
</dbReference>
<dbReference type="Gene3D" id="3.40.50.2300">
    <property type="match status" value="2"/>
</dbReference>
<dbReference type="GO" id="GO:0000160">
    <property type="term" value="P:phosphorelay signal transduction system"/>
    <property type="evidence" value="ECO:0007669"/>
    <property type="project" value="InterPro"/>
</dbReference>
<dbReference type="InterPro" id="IPR008207">
    <property type="entry name" value="Sig_transdc_His_kin_Hpt_dom"/>
</dbReference>
<keyword evidence="9" id="KW-1185">Reference proteome</keyword>
<dbReference type="PROSITE" id="PS50894">
    <property type="entry name" value="HPT"/>
    <property type="match status" value="1"/>
</dbReference>
<evidence type="ECO:0000256" key="3">
    <source>
        <dbReference type="PROSITE-ProRule" id="PRU00169"/>
    </source>
</evidence>
<evidence type="ECO:0000259" key="7">
    <source>
        <dbReference type="PROSITE" id="PS50894"/>
    </source>
</evidence>
<dbReference type="Gene3D" id="3.30.70.270">
    <property type="match status" value="1"/>
</dbReference>
<dbReference type="Gene3D" id="1.20.120.160">
    <property type="entry name" value="HPT domain"/>
    <property type="match status" value="1"/>
</dbReference>
<dbReference type="InterPro" id="IPR011006">
    <property type="entry name" value="CheY-like_superfamily"/>
</dbReference>
<proteinExistence type="predicted"/>
<reference evidence="8" key="1">
    <citation type="submission" date="2021-03" db="EMBL/GenBank/DDBJ databases">
        <title>Acanthopleuribacteraceae sp. M133.</title>
        <authorList>
            <person name="Wang G."/>
        </authorList>
    </citation>
    <scope>NUCLEOTIDE SEQUENCE</scope>
    <source>
        <strain evidence="8">M133</strain>
    </source>
</reference>
<dbReference type="SUPFAM" id="SSF52172">
    <property type="entry name" value="CheY-like"/>
    <property type="match status" value="3"/>
</dbReference>
<dbReference type="PANTHER" id="PTHR44591:SF18">
    <property type="entry name" value="REGULATORY PROTEIN"/>
    <property type="match status" value="1"/>
</dbReference>
<dbReference type="CDD" id="cd00156">
    <property type="entry name" value="REC"/>
    <property type="match status" value="1"/>
</dbReference>
<dbReference type="PROSITE" id="PS50110">
    <property type="entry name" value="RESPONSE_REGULATORY"/>
    <property type="match status" value="2"/>
</dbReference>
<feature type="region of interest" description="Disordered" evidence="4">
    <location>
        <begin position="659"/>
        <end position="684"/>
    </location>
</feature>
<feature type="domain" description="HPt" evidence="7">
    <location>
        <begin position="11"/>
        <end position="117"/>
    </location>
</feature>
<dbReference type="Pfam" id="PF00072">
    <property type="entry name" value="Response_reg"/>
    <property type="match status" value="2"/>
</dbReference>
<dbReference type="PROSITE" id="PS50887">
    <property type="entry name" value="GGDEF"/>
    <property type="match status" value="1"/>
</dbReference>
<feature type="domain" description="Response regulatory" evidence="5">
    <location>
        <begin position="692"/>
        <end position="810"/>
    </location>
</feature>
<dbReference type="SUPFAM" id="SSF47226">
    <property type="entry name" value="Histidine-containing phosphotransfer domain, HPT domain"/>
    <property type="match status" value="1"/>
</dbReference>
<dbReference type="KEGG" id="scor:J3U87_18380"/>
<dbReference type="SMART" id="SM00267">
    <property type="entry name" value="GGDEF"/>
    <property type="match status" value="1"/>
</dbReference>
<protein>
    <submittedName>
        <fullName evidence="8">Response regulator</fullName>
    </submittedName>
</protein>
<evidence type="ECO:0000259" key="5">
    <source>
        <dbReference type="PROSITE" id="PS50110"/>
    </source>
</evidence>
<keyword evidence="1 3" id="KW-0597">Phosphoprotein</keyword>